<dbReference type="Proteomes" id="UP000198703">
    <property type="component" value="Unassembled WGS sequence"/>
</dbReference>
<evidence type="ECO:0000259" key="6">
    <source>
        <dbReference type="PROSITE" id="PS50111"/>
    </source>
</evidence>
<dbReference type="InterPro" id="IPR032255">
    <property type="entry name" value="HBM"/>
</dbReference>
<dbReference type="SUPFAM" id="SSF158472">
    <property type="entry name" value="HAMP domain-like"/>
    <property type="match status" value="1"/>
</dbReference>
<feature type="region of interest" description="Disordered" evidence="5">
    <location>
        <begin position="725"/>
        <end position="744"/>
    </location>
</feature>
<dbReference type="EMBL" id="FNQM01000005">
    <property type="protein sequence ID" value="SEA46857.1"/>
    <property type="molecule type" value="Genomic_DNA"/>
</dbReference>
<evidence type="ECO:0000256" key="1">
    <source>
        <dbReference type="ARBA" id="ARBA00004370"/>
    </source>
</evidence>
<evidence type="ECO:0000313" key="9">
    <source>
        <dbReference type="EMBL" id="SEA46857.1"/>
    </source>
</evidence>
<dbReference type="PROSITE" id="PS51753">
    <property type="entry name" value="HBM"/>
    <property type="match status" value="1"/>
</dbReference>
<dbReference type="Gene3D" id="6.10.340.10">
    <property type="match status" value="1"/>
</dbReference>
<dbReference type="STRING" id="89524.SAMN05444370_105181"/>
<feature type="domain" description="HAMP" evidence="7">
    <location>
        <begin position="319"/>
        <end position="372"/>
    </location>
</feature>
<dbReference type="SMART" id="SM01358">
    <property type="entry name" value="HBM"/>
    <property type="match status" value="1"/>
</dbReference>
<dbReference type="PROSITE" id="PS50885">
    <property type="entry name" value="HAMP"/>
    <property type="match status" value="2"/>
</dbReference>
<feature type="domain" description="Methyl-accepting transducer" evidence="6">
    <location>
        <begin position="486"/>
        <end position="715"/>
    </location>
</feature>
<evidence type="ECO:0000256" key="5">
    <source>
        <dbReference type="SAM" id="MobiDB-lite"/>
    </source>
</evidence>
<protein>
    <submittedName>
        <fullName evidence="9">Methyl-accepting chemotaxis protein</fullName>
    </submittedName>
</protein>
<dbReference type="Gene3D" id="1.10.287.950">
    <property type="entry name" value="Methyl-accepting chemotaxis protein"/>
    <property type="match status" value="1"/>
</dbReference>
<dbReference type="GO" id="GO:0005886">
    <property type="term" value="C:plasma membrane"/>
    <property type="evidence" value="ECO:0007669"/>
    <property type="project" value="TreeGrafter"/>
</dbReference>
<dbReference type="PANTHER" id="PTHR43531">
    <property type="entry name" value="PROTEIN ICFG"/>
    <property type="match status" value="1"/>
</dbReference>
<evidence type="ECO:0000259" key="8">
    <source>
        <dbReference type="PROSITE" id="PS51753"/>
    </source>
</evidence>
<dbReference type="SMART" id="SM00304">
    <property type="entry name" value="HAMP"/>
    <property type="match status" value="2"/>
</dbReference>
<name>A0A1H4BFH6_9RHOB</name>
<dbReference type="AlphaFoldDB" id="A0A1H4BFH6"/>
<evidence type="ECO:0000256" key="4">
    <source>
        <dbReference type="PROSITE-ProRule" id="PRU00284"/>
    </source>
</evidence>
<proteinExistence type="inferred from homology"/>
<dbReference type="Pfam" id="PF00015">
    <property type="entry name" value="MCPsignal"/>
    <property type="match status" value="1"/>
</dbReference>
<dbReference type="SUPFAM" id="SSF58104">
    <property type="entry name" value="Methyl-accepting chemotaxis protein (MCP) signaling domain"/>
    <property type="match status" value="1"/>
</dbReference>
<organism evidence="9 10">
    <name type="scientific">Rubrimonas cliftonensis</name>
    <dbReference type="NCBI Taxonomy" id="89524"/>
    <lineage>
        <taxon>Bacteria</taxon>
        <taxon>Pseudomonadati</taxon>
        <taxon>Pseudomonadota</taxon>
        <taxon>Alphaproteobacteria</taxon>
        <taxon>Rhodobacterales</taxon>
        <taxon>Paracoccaceae</taxon>
        <taxon>Rubrimonas</taxon>
    </lineage>
</organism>
<dbReference type="SMART" id="SM00283">
    <property type="entry name" value="MA"/>
    <property type="match status" value="1"/>
</dbReference>
<dbReference type="GO" id="GO:0006935">
    <property type="term" value="P:chemotaxis"/>
    <property type="evidence" value="ECO:0007669"/>
    <property type="project" value="UniProtKB-KW"/>
</dbReference>
<dbReference type="InterPro" id="IPR003660">
    <property type="entry name" value="HAMP_dom"/>
</dbReference>
<comment type="similarity">
    <text evidence="3">Belongs to the methyl-accepting chemotaxis (MCP) protein family.</text>
</comment>
<dbReference type="InterPro" id="IPR051310">
    <property type="entry name" value="MCP_chemotaxis"/>
</dbReference>
<dbReference type="PROSITE" id="PS50111">
    <property type="entry name" value="CHEMOTAXIS_TRANSDUC_2"/>
    <property type="match status" value="1"/>
</dbReference>
<sequence>MFASWSIARRLAVGFGVVLAALVGLASVTALSLSEVGKSVELYRSASKLSGRMATALEGLSVARMDALRYREDSAPATAESALSELRSVIDQLPDMIRLAGDDAALTSAMRDTVEKLEAYRAAFAATVEIADGADAARTRFLTETIETRRLISSLVTLAEEQGRNDMALQLSRASEAFLLTRVRVDRFLGGAGIEDYDSAAAPLAEVRAGITDVRDATLDRTLRYQADAALAGLAAFQSGAEAIKNDEMRLRELRFGQLDALGPQILHAFGVVSEQAKAQRDAIGPEMSRTVNLAEITAVALSVGATIVGVLMAWFCMQSISSAIRKQSGAMERLASGDLDIEIDGAQHRHELGAMARALENFRENAREVAASDARAAEARARMMGELQEAFGRVVDSAVAGDFSARVSARFPDAELNALGEGVNRLLHTVESGVAETSRVVGRMAEGDLTASMSGSYSGAFAALQTDMNATVAKLSSLVNDITEAAGDVRASSSEIASGAAQVSQRAEQQAAALEETSATMEEMTGSVRSNADNAAKAASLADSTAKQADAGQNVAQAAQQAMSQIEKSSERISEIVGMIDSIAFTTNLLALNASVEAARAGEAGRGFAVVASEVRSLAQRSADAAKDIRTLIDESRTHVGDGVSRVGETRTALENIVNGVLSLSNSIEEISRSSKEQATSIDEIASAVSQMDQMTQSNAAMAEESASSAGALAEQSARLEQSVGFFSTGSSRRRKAYSIAAE</sequence>
<evidence type="ECO:0000256" key="2">
    <source>
        <dbReference type="ARBA" id="ARBA00022500"/>
    </source>
</evidence>
<accession>A0A1H4BFH6</accession>
<keyword evidence="4" id="KW-0807">Transducer</keyword>
<feature type="domain" description="HBM" evidence="8">
    <location>
        <begin position="45"/>
        <end position="285"/>
    </location>
</feature>
<dbReference type="CDD" id="cd06225">
    <property type="entry name" value="HAMP"/>
    <property type="match status" value="1"/>
</dbReference>
<keyword evidence="2" id="KW-0145">Chemotaxis</keyword>
<dbReference type="PANTHER" id="PTHR43531:SF11">
    <property type="entry name" value="METHYL-ACCEPTING CHEMOTAXIS PROTEIN 3"/>
    <property type="match status" value="1"/>
</dbReference>
<dbReference type="Pfam" id="PF18947">
    <property type="entry name" value="HAMP_2"/>
    <property type="match status" value="1"/>
</dbReference>
<dbReference type="Pfam" id="PF00672">
    <property type="entry name" value="HAMP"/>
    <property type="match status" value="1"/>
</dbReference>
<reference evidence="9 10" key="1">
    <citation type="submission" date="2016-10" db="EMBL/GenBank/DDBJ databases">
        <authorList>
            <person name="de Groot N.N."/>
        </authorList>
    </citation>
    <scope>NUCLEOTIDE SEQUENCE [LARGE SCALE GENOMIC DNA]</scope>
    <source>
        <strain evidence="9 10">DSM 15345</strain>
    </source>
</reference>
<evidence type="ECO:0000313" key="10">
    <source>
        <dbReference type="Proteomes" id="UP000198703"/>
    </source>
</evidence>
<keyword evidence="10" id="KW-1185">Reference proteome</keyword>
<dbReference type="FunFam" id="1.10.287.950:FF:000001">
    <property type="entry name" value="Methyl-accepting chemotaxis sensory transducer"/>
    <property type="match status" value="1"/>
</dbReference>
<dbReference type="CDD" id="cd11386">
    <property type="entry name" value="MCP_signal"/>
    <property type="match status" value="1"/>
</dbReference>
<dbReference type="GO" id="GO:0007165">
    <property type="term" value="P:signal transduction"/>
    <property type="evidence" value="ECO:0007669"/>
    <property type="project" value="UniProtKB-KW"/>
</dbReference>
<comment type="subcellular location">
    <subcellularLocation>
        <location evidence="1">Membrane</location>
    </subcellularLocation>
</comment>
<gene>
    <name evidence="9" type="ORF">SAMN05444370_105181</name>
</gene>
<dbReference type="GO" id="GO:0004888">
    <property type="term" value="F:transmembrane signaling receptor activity"/>
    <property type="evidence" value="ECO:0007669"/>
    <property type="project" value="TreeGrafter"/>
</dbReference>
<evidence type="ECO:0000259" key="7">
    <source>
        <dbReference type="PROSITE" id="PS50885"/>
    </source>
</evidence>
<dbReference type="RefSeq" id="WP_175478854.1">
    <property type="nucleotide sequence ID" value="NZ_FNQM01000005.1"/>
</dbReference>
<feature type="domain" description="HAMP" evidence="7">
    <location>
        <begin position="429"/>
        <end position="481"/>
    </location>
</feature>
<dbReference type="InterPro" id="IPR004089">
    <property type="entry name" value="MCPsignal_dom"/>
</dbReference>
<evidence type="ECO:0000256" key="3">
    <source>
        <dbReference type="ARBA" id="ARBA00029447"/>
    </source>
</evidence>